<keyword evidence="5" id="KW-1133">Transmembrane helix</keyword>
<dbReference type="PANTHER" id="PTHR45672">
    <property type="entry name" value="PROTEIN DISULFIDE-ISOMERASE C17H9.14C-RELATED"/>
    <property type="match status" value="1"/>
</dbReference>
<dbReference type="PROSITE" id="PS51352">
    <property type="entry name" value="THIOREDOXIN_2"/>
    <property type="match status" value="2"/>
</dbReference>
<evidence type="ECO:0000256" key="4">
    <source>
        <dbReference type="SAM" id="MobiDB-lite"/>
    </source>
</evidence>
<dbReference type="GO" id="GO:0003756">
    <property type="term" value="F:protein disulfide isomerase activity"/>
    <property type="evidence" value="ECO:0007669"/>
    <property type="project" value="InterPro"/>
</dbReference>
<evidence type="ECO:0000256" key="3">
    <source>
        <dbReference type="RuleBase" id="RU004208"/>
    </source>
</evidence>
<comment type="caution">
    <text evidence="7">The sequence shown here is derived from an EMBL/GenBank/DDBJ whole genome shotgun (WGS) entry which is preliminary data.</text>
</comment>
<evidence type="ECO:0000259" key="6">
    <source>
        <dbReference type="PROSITE" id="PS51352"/>
    </source>
</evidence>
<evidence type="ECO:0000256" key="2">
    <source>
        <dbReference type="ARBA" id="ARBA00022737"/>
    </source>
</evidence>
<keyword evidence="8" id="KW-1185">Reference proteome</keyword>
<dbReference type="InterPro" id="IPR005788">
    <property type="entry name" value="PDI_thioredoxin-like_dom"/>
</dbReference>
<dbReference type="OrthoDB" id="10264505at2759"/>
<dbReference type="NCBIfam" id="TIGR01126">
    <property type="entry name" value="pdi_dom"/>
    <property type="match status" value="1"/>
</dbReference>
<comment type="similarity">
    <text evidence="1 3">Belongs to the protein disulfide isomerase family.</text>
</comment>
<gene>
    <name evidence="7" type="primary">TXNDC5</name>
    <name evidence="7" type="ORF">PHYPSEUDO_012472</name>
</gene>
<evidence type="ECO:0000256" key="1">
    <source>
        <dbReference type="ARBA" id="ARBA00006347"/>
    </source>
</evidence>
<evidence type="ECO:0000313" key="7">
    <source>
        <dbReference type="EMBL" id="KAG7393136.1"/>
    </source>
</evidence>
<dbReference type="Proteomes" id="UP000694044">
    <property type="component" value="Unassembled WGS sequence"/>
</dbReference>
<reference evidence="7" key="1">
    <citation type="submission" date="2021-02" db="EMBL/GenBank/DDBJ databases">
        <authorList>
            <person name="Palmer J.M."/>
        </authorList>
    </citation>
    <scope>NUCLEOTIDE SEQUENCE</scope>
    <source>
        <strain evidence="7">SCRP734</strain>
    </source>
</reference>
<feature type="domain" description="Thioredoxin" evidence="6">
    <location>
        <begin position="30"/>
        <end position="157"/>
    </location>
</feature>
<dbReference type="PROSITE" id="PS00194">
    <property type="entry name" value="THIOREDOXIN_1"/>
    <property type="match status" value="2"/>
</dbReference>
<dbReference type="GO" id="GO:0006457">
    <property type="term" value="P:protein folding"/>
    <property type="evidence" value="ECO:0007669"/>
    <property type="project" value="TreeGrafter"/>
</dbReference>
<keyword evidence="2" id="KW-0677">Repeat</keyword>
<dbReference type="InterPro" id="IPR051063">
    <property type="entry name" value="PDI"/>
</dbReference>
<organism evidence="7 8">
    <name type="scientific">Phytophthora pseudosyringae</name>
    <dbReference type="NCBI Taxonomy" id="221518"/>
    <lineage>
        <taxon>Eukaryota</taxon>
        <taxon>Sar</taxon>
        <taxon>Stramenopiles</taxon>
        <taxon>Oomycota</taxon>
        <taxon>Peronosporomycetes</taxon>
        <taxon>Peronosporales</taxon>
        <taxon>Peronosporaceae</taxon>
        <taxon>Phytophthora</taxon>
    </lineage>
</organism>
<keyword evidence="5" id="KW-0472">Membrane</keyword>
<dbReference type="PANTHER" id="PTHR45672:SF11">
    <property type="entry name" value="PROTEIN DISULFIDE-ISOMERASE C17H9.14C"/>
    <property type="match status" value="1"/>
</dbReference>
<dbReference type="GO" id="GO:0005783">
    <property type="term" value="C:endoplasmic reticulum"/>
    <property type="evidence" value="ECO:0007669"/>
    <property type="project" value="TreeGrafter"/>
</dbReference>
<protein>
    <submittedName>
        <fullName evidence="7">Thioredoxin domain-containing protein 5</fullName>
    </submittedName>
</protein>
<keyword evidence="5" id="KW-0812">Transmembrane</keyword>
<proteinExistence type="inferred from homology"/>
<feature type="region of interest" description="Disordered" evidence="4">
    <location>
        <begin position="364"/>
        <end position="403"/>
    </location>
</feature>
<feature type="domain" description="Thioredoxin" evidence="6">
    <location>
        <begin position="170"/>
        <end position="296"/>
    </location>
</feature>
<sequence length="403" mass="44482">MPRRDYGRRPLSTKLDKSPPLVVTYQVKKMQLRAALLALAAVAFAGQSAQAAPVALTEATFDHQTSHGVWFVKFYAPWCGHCKKLAPTIDELSEAEGLAGQDVHVAKVDCTTERSICERFSVGSYPTLKVVAAGKSYDYNGRRDVPTMVAFATEGYKKDFGERVLAYSEFVEQRRAAAAEHEENERKSAVVQLTTTSFEDQVLNSKDPWLIKFYAPWCGHCKRLAPTWNKLSRTLQETGSKARVAKVDCTVHRRVCSRFGVNGYPSLFYVNDGQVYRYKGGRSLPAFLDFVESGWKTAESTGPIPEEGFFSKIVDMTIEWATEHTVLAVLAGILVIAIVVAILVALLDYWLGADDVAQYKKALDEKEADKTTEGQGEGEGEELPPKVPSAAAAKKAGQKPKDE</sequence>
<evidence type="ECO:0000313" key="8">
    <source>
        <dbReference type="Proteomes" id="UP000694044"/>
    </source>
</evidence>
<evidence type="ECO:0000256" key="5">
    <source>
        <dbReference type="SAM" id="Phobius"/>
    </source>
</evidence>
<dbReference type="Pfam" id="PF00085">
    <property type="entry name" value="Thioredoxin"/>
    <property type="match status" value="2"/>
</dbReference>
<dbReference type="AlphaFoldDB" id="A0A8T1WIB2"/>
<feature type="transmembrane region" description="Helical" evidence="5">
    <location>
        <begin position="326"/>
        <end position="351"/>
    </location>
</feature>
<dbReference type="InterPro" id="IPR013766">
    <property type="entry name" value="Thioredoxin_domain"/>
</dbReference>
<name>A0A8T1WIB2_9STRA</name>
<dbReference type="InterPro" id="IPR017937">
    <property type="entry name" value="Thioredoxin_CS"/>
</dbReference>
<dbReference type="EMBL" id="JAGDFM010000006">
    <property type="protein sequence ID" value="KAG7393136.1"/>
    <property type="molecule type" value="Genomic_DNA"/>
</dbReference>
<dbReference type="CDD" id="cd02961">
    <property type="entry name" value="PDI_a_family"/>
    <property type="match status" value="1"/>
</dbReference>
<accession>A0A8T1WIB2</accession>